<name>L2GRZ9_VAVCU</name>
<feature type="signal peptide" evidence="2">
    <location>
        <begin position="1"/>
        <end position="30"/>
    </location>
</feature>
<dbReference type="AlphaFoldDB" id="L2GRZ9"/>
<gene>
    <name evidence="3" type="ORF">VCUG_02104</name>
</gene>
<dbReference type="HOGENOM" id="CLU_508253_0_0_1"/>
<keyword evidence="2" id="KW-0732">Signal</keyword>
<feature type="region of interest" description="Disordered" evidence="1">
    <location>
        <begin position="512"/>
        <end position="536"/>
    </location>
</feature>
<dbReference type="GeneID" id="19879971"/>
<reference evidence="4" key="1">
    <citation type="submission" date="2011-03" db="EMBL/GenBank/DDBJ databases">
        <title>The genome sequence of Vavraia culicis strain floridensis.</title>
        <authorList>
            <consortium name="The Broad Institute Genome Sequencing Platform"/>
            <person name="Cuomo C."/>
            <person name="Becnel J."/>
            <person name="Sanscrainte N."/>
            <person name="Young S.K."/>
            <person name="Zeng Q."/>
            <person name="Gargeya S."/>
            <person name="Fitzgerald M."/>
            <person name="Haas B."/>
            <person name="Abouelleil A."/>
            <person name="Alvarado L."/>
            <person name="Arachchi H.M."/>
            <person name="Berlin A."/>
            <person name="Chapman S.B."/>
            <person name="Gearin G."/>
            <person name="Goldberg J."/>
            <person name="Griggs A."/>
            <person name="Gujja S."/>
            <person name="Hansen M."/>
            <person name="Heiman D."/>
            <person name="Howarth C."/>
            <person name="Larimer J."/>
            <person name="Lui A."/>
            <person name="MacDonald P.J.P."/>
            <person name="McCowen C."/>
            <person name="Montmayeur A."/>
            <person name="Murphy C."/>
            <person name="Neiman D."/>
            <person name="Pearson M."/>
            <person name="Priest M."/>
            <person name="Roberts A."/>
            <person name="Saif S."/>
            <person name="Shea T."/>
            <person name="Sisk P."/>
            <person name="Stolte C."/>
            <person name="Sykes S."/>
            <person name="Wortman J."/>
            <person name="Nusbaum C."/>
            <person name="Birren B."/>
        </authorList>
    </citation>
    <scope>NUCLEOTIDE SEQUENCE [LARGE SCALE GENOMIC DNA]</scope>
    <source>
        <strain evidence="4">floridensis</strain>
    </source>
</reference>
<sequence>MIKLNQNGNLTAIALLQLLSLIVFPGYAHATYDPRTLYHSNAPYGTMQQNDYGQRFPQQTFVQNPSYQSLYEYYLGDEQRPEEQNRTFYPGQVPGMAFGQPPQRRIYTTSVPSPQFDDETEKELSVLRHQQLKMIALIEQGYLNLDRNEYLFVQIQKIRQISMFNAVYPLQVYLQKMFRMYDIMESRSKQGVYIRQMTLIQDLETKVIELLNEIVRQYVVLGFDQPKYNELRGMITNAKLGSTILCDSLKNVEIVNKMLKSFNDVNIAADKSTLEALRTNASCNEKLTAAMKYTKQKNEEEVANLRDEIDSDAFMRAVKRASDSIGPNRGTKVMHTMASLVKNIGEFVNYTNNTGVRLVNLNKDIEHMQQTAAGAVQAGATATSQSNRSVRPQVAPTQTQSKIVHSKPIGAMKAMVGAYNNMFISDSPTASTKQGSSAPVKPRVQRAEDDFEQMFADTTNWKDLLPKYDEQSGVLEPEFQPRPVQQTYPTAEEEFRATYAPYNDRLEQLREEVNGQRRANNLTTDSYNEQRYDRRY</sequence>
<feature type="region of interest" description="Disordered" evidence="1">
    <location>
        <begin position="378"/>
        <end position="401"/>
    </location>
</feature>
<proteinExistence type="predicted"/>
<evidence type="ECO:0000256" key="2">
    <source>
        <dbReference type="SAM" id="SignalP"/>
    </source>
</evidence>
<organism evidence="3 4">
    <name type="scientific">Vavraia culicis (isolate floridensis)</name>
    <name type="common">Microsporidian parasite</name>
    <dbReference type="NCBI Taxonomy" id="948595"/>
    <lineage>
        <taxon>Eukaryota</taxon>
        <taxon>Fungi</taxon>
        <taxon>Fungi incertae sedis</taxon>
        <taxon>Microsporidia</taxon>
        <taxon>Pleistophoridae</taxon>
        <taxon>Vavraia</taxon>
    </lineage>
</organism>
<feature type="compositionally biased region" description="Polar residues" evidence="1">
    <location>
        <begin position="517"/>
        <end position="527"/>
    </location>
</feature>
<evidence type="ECO:0000256" key="1">
    <source>
        <dbReference type="SAM" id="MobiDB-lite"/>
    </source>
</evidence>
<protein>
    <submittedName>
        <fullName evidence="3">Uncharacterized protein</fullName>
    </submittedName>
</protein>
<dbReference type="InParanoid" id="L2GRZ9"/>
<evidence type="ECO:0000313" key="3">
    <source>
        <dbReference type="EMBL" id="ELA46426.1"/>
    </source>
</evidence>
<feature type="chain" id="PRO_5003960346" evidence="2">
    <location>
        <begin position="31"/>
        <end position="536"/>
    </location>
</feature>
<accession>L2GRZ9</accession>
<dbReference type="Proteomes" id="UP000011081">
    <property type="component" value="Unassembled WGS sequence"/>
</dbReference>
<dbReference type="EMBL" id="GL877446">
    <property type="protein sequence ID" value="ELA46426.1"/>
    <property type="molecule type" value="Genomic_DNA"/>
</dbReference>
<evidence type="ECO:0000313" key="4">
    <source>
        <dbReference type="Proteomes" id="UP000011081"/>
    </source>
</evidence>
<dbReference type="RefSeq" id="XP_008075117.1">
    <property type="nucleotide sequence ID" value="XM_008076926.1"/>
</dbReference>
<feature type="compositionally biased region" description="Polar residues" evidence="1">
    <location>
        <begin position="384"/>
        <end position="401"/>
    </location>
</feature>
<dbReference type="VEuPathDB" id="MicrosporidiaDB:VCUG_02104"/>
<keyword evidence="4" id="KW-1185">Reference proteome</keyword>